<evidence type="ECO:0000259" key="9">
    <source>
        <dbReference type="Pfam" id="PF21082"/>
    </source>
</evidence>
<sequence>MVEKLMDIRTSEYWLSWFDRTLAVISDYAINVIASILVIFLAHFISAQIKKFYKKHLHQDSSNQVHNINSVIAFTLRILCLLIGYFIAIHLLGLQGVLTQILASAGVIGIVVGFATKETIGNFFSGMLVNILVPFKVNDWVNINGQYGCVEKIGTFVTTVLTEDGQRVHIPNQLIYSQNVINYSSLGKRVAVVSTGVSYGDDLQKVKAVALDEIGKLSGLLLDEENQPHFFFTEIGASTYNFELRVWVEFIDHDQYLECIHQMIMAIKKRFEQEDISIAYNVTTLDFGVKGGVNLYDNPIQIKQLN</sequence>
<feature type="transmembrane region" description="Helical" evidence="7">
    <location>
        <begin position="28"/>
        <end position="47"/>
    </location>
</feature>
<evidence type="ECO:0000256" key="3">
    <source>
        <dbReference type="ARBA" id="ARBA00022475"/>
    </source>
</evidence>
<feature type="transmembrane region" description="Helical" evidence="7">
    <location>
        <begin position="97"/>
        <end position="115"/>
    </location>
</feature>
<comment type="function">
    <text evidence="7">Mechanosensitive channel that participates in the regulation of osmotic pressure changes within the cell, opening in response to stretch forces in the membrane lipid bilayer, without the need for other proteins. Contributes to normal resistance to hypoosmotic shock. Forms an ion channel of 1.0 nanosiemens conductance with a slight preference for anions.</text>
</comment>
<evidence type="ECO:0000256" key="7">
    <source>
        <dbReference type="RuleBase" id="RU369025"/>
    </source>
</evidence>
<keyword evidence="6 7" id="KW-0472">Membrane</keyword>
<reference evidence="10 11" key="1">
    <citation type="journal article" date="2013" name="Genome Announc.">
        <title>Draft Genome Sequence of Gallibacterium anatis bv. haemolytica 12656-12 Liver, an Isolate Obtained from the Liver of a Septicemic Chicken.</title>
        <authorList>
            <person name="Kudirkiene E."/>
            <person name="Christensen H."/>
            <person name="Bojesen A.M."/>
        </authorList>
    </citation>
    <scope>NUCLEOTIDE SEQUENCE [LARGE SCALE GENOMIC DNA]</scope>
    <source>
        <strain evidence="10">12656/12</strain>
    </source>
</reference>
<keyword evidence="7" id="KW-0406">Ion transport</keyword>
<comment type="caution">
    <text evidence="10">The sequence shown here is derived from an EMBL/GenBank/DDBJ whole genome shotgun (WGS) entry which is preliminary data.</text>
</comment>
<keyword evidence="5 7" id="KW-1133">Transmembrane helix</keyword>
<keyword evidence="7" id="KW-0407">Ion channel</keyword>
<evidence type="ECO:0000259" key="8">
    <source>
        <dbReference type="Pfam" id="PF00924"/>
    </source>
</evidence>
<dbReference type="Proteomes" id="UP000016529">
    <property type="component" value="Unassembled WGS sequence"/>
</dbReference>
<dbReference type="Gene3D" id="2.30.30.60">
    <property type="match status" value="1"/>
</dbReference>
<comment type="similarity">
    <text evidence="2 7">Belongs to the MscS (TC 1.A.23) family.</text>
</comment>
<gene>
    <name evidence="10" type="ORF">N561_04045</name>
</gene>
<dbReference type="PANTHER" id="PTHR30221">
    <property type="entry name" value="SMALL-CONDUCTANCE MECHANOSENSITIVE CHANNEL"/>
    <property type="match status" value="1"/>
</dbReference>
<comment type="subcellular location">
    <subcellularLocation>
        <location evidence="7">Cell inner membrane</location>
        <topology evidence="7">Multi-pass membrane protein</topology>
    </subcellularLocation>
    <subcellularLocation>
        <location evidence="1">Cell membrane</location>
        <topology evidence="1">Multi-pass membrane protein</topology>
    </subcellularLocation>
</comment>
<feature type="domain" description="Mechanosensitive ion channel MscS" evidence="8">
    <location>
        <begin position="119"/>
        <end position="184"/>
    </location>
</feature>
<keyword evidence="7" id="KW-0997">Cell inner membrane</keyword>
<dbReference type="GO" id="GO:0005886">
    <property type="term" value="C:plasma membrane"/>
    <property type="evidence" value="ECO:0007669"/>
    <property type="project" value="UniProtKB-SubCell"/>
</dbReference>
<dbReference type="InterPro" id="IPR011066">
    <property type="entry name" value="MscS_channel_C_sf"/>
</dbReference>
<dbReference type="InterPro" id="IPR045275">
    <property type="entry name" value="MscS_archaea/bacteria_type"/>
</dbReference>
<dbReference type="InterPro" id="IPR010920">
    <property type="entry name" value="LSM_dom_sf"/>
</dbReference>
<dbReference type="Gene3D" id="3.30.70.100">
    <property type="match status" value="1"/>
</dbReference>
<dbReference type="AlphaFoldDB" id="U1GMH6"/>
<name>U1GMH6_9PAST</name>
<dbReference type="SUPFAM" id="SSF82689">
    <property type="entry name" value="Mechanosensitive channel protein MscS (YggB), C-terminal domain"/>
    <property type="match status" value="1"/>
</dbReference>
<evidence type="ECO:0000256" key="4">
    <source>
        <dbReference type="ARBA" id="ARBA00022692"/>
    </source>
</evidence>
<dbReference type="SUPFAM" id="SSF82861">
    <property type="entry name" value="Mechanosensitive channel protein MscS (YggB), transmembrane region"/>
    <property type="match status" value="1"/>
</dbReference>
<dbReference type="PATRIC" id="fig|1195244.3.peg.791"/>
<dbReference type="InterPro" id="IPR006685">
    <property type="entry name" value="MscS_channel_2nd"/>
</dbReference>
<dbReference type="PANTHER" id="PTHR30221:SF1">
    <property type="entry name" value="SMALL-CONDUCTANCE MECHANOSENSITIVE CHANNEL"/>
    <property type="match status" value="1"/>
</dbReference>
<dbReference type="GO" id="GO:0008381">
    <property type="term" value="F:mechanosensitive monoatomic ion channel activity"/>
    <property type="evidence" value="ECO:0007669"/>
    <property type="project" value="InterPro"/>
</dbReference>
<dbReference type="InterPro" id="IPR049278">
    <property type="entry name" value="MS_channel_C"/>
</dbReference>
<dbReference type="RefSeq" id="WP_021461340.1">
    <property type="nucleotide sequence ID" value="NZ_AVOX01000013.1"/>
</dbReference>
<organism evidence="10 11">
    <name type="scientific">Gallibacterium anatis 12656/12</name>
    <dbReference type="NCBI Taxonomy" id="1195244"/>
    <lineage>
        <taxon>Bacteria</taxon>
        <taxon>Pseudomonadati</taxon>
        <taxon>Pseudomonadota</taxon>
        <taxon>Gammaproteobacteria</taxon>
        <taxon>Pasteurellales</taxon>
        <taxon>Pasteurellaceae</taxon>
        <taxon>Gallibacterium</taxon>
    </lineage>
</organism>
<evidence type="ECO:0000256" key="1">
    <source>
        <dbReference type="ARBA" id="ARBA00004651"/>
    </source>
</evidence>
<dbReference type="Gene3D" id="1.10.287.1260">
    <property type="match status" value="1"/>
</dbReference>
<feature type="transmembrane region" description="Helical" evidence="7">
    <location>
        <begin position="68"/>
        <end position="91"/>
    </location>
</feature>
<dbReference type="Pfam" id="PF00924">
    <property type="entry name" value="MS_channel_2nd"/>
    <property type="match status" value="1"/>
</dbReference>
<proteinExistence type="inferred from homology"/>
<protein>
    <recommendedName>
        <fullName evidence="7">Small-conductance mechanosensitive channel</fullName>
    </recommendedName>
</protein>
<comment type="caution">
    <text evidence="7">Lacks conserved residue(s) required for the propagation of feature annotation.</text>
</comment>
<evidence type="ECO:0000313" key="11">
    <source>
        <dbReference type="Proteomes" id="UP000016529"/>
    </source>
</evidence>
<dbReference type="InterPro" id="IPR011014">
    <property type="entry name" value="MscS_channel_TM-2"/>
</dbReference>
<keyword evidence="3" id="KW-1003">Cell membrane</keyword>
<accession>U1GMH6</accession>
<evidence type="ECO:0000256" key="2">
    <source>
        <dbReference type="ARBA" id="ARBA00008017"/>
    </source>
</evidence>
<keyword evidence="7" id="KW-0813">Transport</keyword>
<comment type="subunit">
    <text evidence="7">Homoheptamer.</text>
</comment>
<evidence type="ECO:0000256" key="6">
    <source>
        <dbReference type="ARBA" id="ARBA00023136"/>
    </source>
</evidence>
<evidence type="ECO:0000256" key="5">
    <source>
        <dbReference type="ARBA" id="ARBA00022989"/>
    </source>
</evidence>
<dbReference type="InterPro" id="IPR023408">
    <property type="entry name" value="MscS_beta-dom_sf"/>
</dbReference>
<evidence type="ECO:0000313" key="10">
    <source>
        <dbReference type="EMBL" id="ERF78842.1"/>
    </source>
</evidence>
<dbReference type="EMBL" id="AVOX01000013">
    <property type="protein sequence ID" value="ERF78842.1"/>
    <property type="molecule type" value="Genomic_DNA"/>
</dbReference>
<dbReference type="Pfam" id="PF21082">
    <property type="entry name" value="MS_channel_3rd"/>
    <property type="match status" value="1"/>
</dbReference>
<feature type="domain" description="Mechanosensitive ion channel MscS C-terminal" evidence="9">
    <location>
        <begin position="192"/>
        <end position="278"/>
    </location>
</feature>
<keyword evidence="4 7" id="KW-0812">Transmembrane</keyword>
<dbReference type="SUPFAM" id="SSF50182">
    <property type="entry name" value="Sm-like ribonucleoproteins"/>
    <property type="match status" value="1"/>
</dbReference>